<dbReference type="Gene3D" id="3.10.20.590">
    <property type="match status" value="1"/>
</dbReference>
<keyword evidence="2 9" id="KW-0963">Cytoplasm</keyword>
<proteinExistence type="inferred from homology"/>
<dbReference type="SUPFAM" id="SSF47323">
    <property type="entry name" value="Anticodon-binding domain of a subclass of class I aminoacyl-tRNA synthetases"/>
    <property type="match status" value="1"/>
</dbReference>
<dbReference type="InterPro" id="IPR014729">
    <property type="entry name" value="Rossmann-like_a/b/a_fold"/>
</dbReference>
<evidence type="ECO:0000256" key="7">
    <source>
        <dbReference type="ARBA" id="ARBA00023146"/>
    </source>
</evidence>
<dbReference type="InterPro" id="IPR015413">
    <property type="entry name" value="Methionyl/Leucyl_tRNA_Synth"/>
</dbReference>
<comment type="similarity">
    <text evidence="1 9 10">Belongs to the class-I aminoacyl-tRNA synthetase family.</text>
</comment>
<evidence type="ECO:0000256" key="2">
    <source>
        <dbReference type="ARBA" id="ARBA00022490"/>
    </source>
</evidence>
<dbReference type="InterPro" id="IPR009080">
    <property type="entry name" value="tRNAsynth_Ia_anticodon-bd"/>
</dbReference>
<keyword evidence="6 9" id="KW-0648">Protein biosynthesis</keyword>
<dbReference type="InterPro" id="IPR013155">
    <property type="entry name" value="M/V/L/I-tRNA-synth_anticd-bd"/>
</dbReference>
<sequence>MAQSTQNTGAPQAAPAYNAQDIELRWQGIWEKHNTYQTPSSSSKPKQYVLEMFPYPSGDLHMGHARNYTIGDVMARQLHMRGYDVLHPMGFDAFGLPAENAAIKHHTEPSVWTYGNIKQATATMKRMGFSYDYSRTFNTCDPEYYRWGQWMFIKMWEKGLAYRAYSDVNWCDTCNTVLANEQVINGCCWRCHSVAQKKKLSQWYLKITAYADELLSDLDTLNAWPENVIAQQKNWIGKSTGTEIDFELASCANGSALATTQNKLCVFTTRADTIFGVSFLVLPPESEIAAQLVANTEYEAAFNELKAATEKISAIDRQGSDREKHGVFLGAYAKNPINNRLVPIWAADYVLADYGTGAVMGVPCGDQRDFDFAKKYNLEIAPIICKDTDPLYDELKDERDLVVRSVSWDSAMEAEGYLVQSGEFTGLVGGKHSPAEKAITQALVARGCARSTTNYRLRDWLISRQRYWGNPIPMIHCDACGDVPVPYDELPVRLPEHVNLHDGQNLSDVEEFARTTCPRCHKPARRITDTMDTFTCSSWYYLRYCDPHNTELPFSQQAVSRWMCVDHYIGGIEHAILHLLYSRFWTKVMRDLGLCAIDEPFCHLLCQGMVRDHNGETMSKSKGNVVPPASVIEPYGADTLRLAILFIAPAEKDFDWDEDVVQGTNRFIKRAWKQVWQLAHIARSHDTHLLSDPASEITLSDAQLAALTAPERALFSSLQELGTKCTNDFERCQFNTAISAVMELVNATTKCLHDGNETMNAQLAALIARDIVLMLASVCPHMAEELWHTALYPQLDEGVSVYDAAWPSFDVSRVQHTTVDMAVQVQGKVRAHIQVEKDATNDQIQAVALEAVSAQLAGKTVRKVIVIANKLVNIVAS</sequence>
<organism evidence="15 16">
    <name type="scientific">Fannyhessea vaginae PB189-T1-4</name>
    <dbReference type="NCBI Taxonomy" id="866774"/>
    <lineage>
        <taxon>Bacteria</taxon>
        <taxon>Bacillati</taxon>
        <taxon>Actinomycetota</taxon>
        <taxon>Coriobacteriia</taxon>
        <taxon>Coriobacteriales</taxon>
        <taxon>Atopobiaceae</taxon>
        <taxon>Fannyhessea</taxon>
    </lineage>
</organism>
<dbReference type="Proteomes" id="UP000004431">
    <property type="component" value="Unassembled WGS sequence"/>
</dbReference>
<dbReference type="SUPFAM" id="SSF50677">
    <property type="entry name" value="ValRS/IleRS/LeuRS editing domain"/>
    <property type="match status" value="1"/>
</dbReference>
<evidence type="ECO:0000256" key="9">
    <source>
        <dbReference type="HAMAP-Rule" id="MF_00049"/>
    </source>
</evidence>
<dbReference type="Pfam" id="PF00133">
    <property type="entry name" value="tRNA-synt_1"/>
    <property type="match status" value="1"/>
</dbReference>
<evidence type="ECO:0000313" key="15">
    <source>
        <dbReference type="EMBL" id="EFL43703.1"/>
    </source>
</evidence>
<comment type="catalytic activity">
    <reaction evidence="8 9">
        <text>tRNA(Leu) + L-leucine + ATP = L-leucyl-tRNA(Leu) + AMP + diphosphate</text>
        <dbReference type="Rhea" id="RHEA:11688"/>
        <dbReference type="Rhea" id="RHEA-COMP:9613"/>
        <dbReference type="Rhea" id="RHEA-COMP:9622"/>
        <dbReference type="ChEBI" id="CHEBI:30616"/>
        <dbReference type="ChEBI" id="CHEBI:33019"/>
        <dbReference type="ChEBI" id="CHEBI:57427"/>
        <dbReference type="ChEBI" id="CHEBI:78442"/>
        <dbReference type="ChEBI" id="CHEBI:78494"/>
        <dbReference type="ChEBI" id="CHEBI:456215"/>
        <dbReference type="EC" id="6.1.1.4"/>
    </reaction>
</comment>
<dbReference type="HAMAP" id="MF_00049_B">
    <property type="entry name" value="Leu_tRNA_synth_B"/>
    <property type="match status" value="1"/>
</dbReference>
<evidence type="ECO:0000256" key="5">
    <source>
        <dbReference type="ARBA" id="ARBA00022840"/>
    </source>
</evidence>
<keyword evidence="3 9" id="KW-0436">Ligase</keyword>
<keyword evidence="16" id="KW-1185">Reference proteome</keyword>
<feature type="binding site" evidence="9">
    <location>
        <position position="620"/>
    </location>
    <ligand>
        <name>ATP</name>
        <dbReference type="ChEBI" id="CHEBI:30616"/>
    </ligand>
</feature>
<evidence type="ECO:0000313" key="16">
    <source>
        <dbReference type="Proteomes" id="UP000004431"/>
    </source>
</evidence>
<feature type="domain" description="Aminoacyl-tRNA synthetase class Ia" evidence="11">
    <location>
        <begin position="457"/>
        <end position="656"/>
    </location>
</feature>
<evidence type="ECO:0000259" key="12">
    <source>
        <dbReference type="Pfam" id="PF08264"/>
    </source>
</evidence>
<dbReference type="Pfam" id="PF13603">
    <property type="entry name" value="tRNA-synt_1_2"/>
    <property type="match status" value="1"/>
</dbReference>
<evidence type="ECO:0000256" key="8">
    <source>
        <dbReference type="ARBA" id="ARBA00047469"/>
    </source>
</evidence>
<evidence type="ECO:0000259" key="13">
    <source>
        <dbReference type="Pfam" id="PF09334"/>
    </source>
</evidence>
<gene>
    <name evidence="9 15" type="primary">leuS</name>
    <name evidence="15" type="ORF">HMPREF9248_0079</name>
</gene>
<dbReference type="InterPro" id="IPR025709">
    <property type="entry name" value="Leu_tRNA-synth_edit"/>
</dbReference>
<feature type="domain" description="Methionyl/Valyl/Leucyl/Isoleucyl-tRNA synthetase anticodon-binding" evidence="12">
    <location>
        <begin position="712"/>
        <end position="840"/>
    </location>
</feature>
<dbReference type="Gene3D" id="3.40.50.620">
    <property type="entry name" value="HUPs"/>
    <property type="match status" value="2"/>
</dbReference>
<keyword evidence="7 9" id="KW-0030">Aminoacyl-tRNA synthetase</keyword>
<dbReference type="CDD" id="cd07958">
    <property type="entry name" value="Anticodon_Ia_Leu_BEm"/>
    <property type="match status" value="1"/>
</dbReference>
<feature type="short sequence motif" description="'HIGH' region" evidence="9">
    <location>
        <begin position="54"/>
        <end position="64"/>
    </location>
</feature>
<keyword evidence="4 9" id="KW-0547">Nucleotide-binding</keyword>
<feature type="domain" description="Methionyl/Leucyl tRNA synthetase" evidence="13">
    <location>
        <begin position="52"/>
        <end position="197"/>
    </location>
</feature>
<dbReference type="CDD" id="cd00812">
    <property type="entry name" value="LeuRS_core"/>
    <property type="match status" value="1"/>
</dbReference>
<dbReference type="GO" id="GO:0004823">
    <property type="term" value="F:leucine-tRNA ligase activity"/>
    <property type="evidence" value="ECO:0007669"/>
    <property type="project" value="UniProtKB-EC"/>
</dbReference>
<name>A0ABP2J307_9ACTN</name>
<dbReference type="InterPro" id="IPR002302">
    <property type="entry name" value="Leu-tRNA-ligase"/>
</dbReference>
<evidence type="ECO:0000256" key="4">
    <source>
        <dbReference type="ARBA" id="ARBA00022741"/>
    </source>
</evidence>
<dbReference type="InterPro" id="IPR002300">
    <property type="entry name" value="aa-tRNA-synth_Ia"/>
</dbReference>
<dbReference type="EC" id="6.1.1.4" evidence="9"/>
<dbReference type="SUPFAM" id="SSF52374">
    <property type="entry name" value="Nucleotidylyl transferase"/>
    <property type="match status" value="1"/>
</dbReference>
<feature type="short sequence motif" description="'KMSKS' region" evidence="9">
    <location>
        <begin position="617"/>
        <end position="621"/>
    </location>
</feature>
<reference evidence="15 16" key="1">
    <citation type="submission" date="2010-08" db="EMBL/GenBank/DDBJ databases">
        <authorList>
            <person name="Durkin A.S."/>
            <person name="Madupu R."/>
            <person name="Torralba M."/>
            <person name="Gillis M."/>
            <person name="Methe B."/>
            <person name="Sutton G."/>
            <person name="Nelson K.E."/>
        </authorList>
    </citation>
    <scope>NUCLEOTIDE SEQUENCE [LARGE SCALE GENOMIC DNA]</scope>
    <source>
        <strain evidence="15 16">PB189-T1-4</strain>
    </source>
</reference>
<feature type="domain" description="Leucyl-tRNA synthetase editing" evidence="14">
    <location>
        <begin position="233"/>
        <end position="428"/>
    </location>
</feature>
<dbReference type="EMBL" id="AEDQ01000031">
    <property type="protein sequence ID" value="EFL43703.1"/>
    <property type="molecule type" value="Genomic_DNA"/>
</dbReference>
<evidence type="ECO:0000259" key="14">
    <source>
        <dbReference type="Pfam" id="PF13603"/>
    </source>
</evidence>
<dbReference type="NCBIfam" id="TIGR00396">
    <property type="entry name" value="leuS_bact"/>
    <property type="match status" value="1"/>
</dbReference>
<dbReference type="InterPro" id="IPR001412">
    <property type="entry name" value="aa-tRNA-synth_I_CS"/>
</dbReference>
<accession>A0ABP2J307</accession>
<dbReference type="RefSeq" id="WP_006304654.1">
    <property type="nucleotide sequence ID" value="NZ_AEDQ01000031.1"/>
</dbReference>
<evidence type="ECO:0000256" key="10">
    <source>
        <dbReference type="RuleBase" id="RU363035"/>
    </source>
</evidence>
<dbReference type="PANTHER" id="PTHR43740">
    <property type="entry name" value="LEUCYL-TRNA SYNTHETASE"/>
    <property type="match status" value="1"/>
</dbReference>
<evidence type="ECO:0000259" key="11">
    <source>
        <dbReference type="Pfam" id="PF00133"/>
    </source>
</evidence>
<dbReference type="Gene3D" id="1.10.730.10">
    <property type="entry name" value="Isoleucyl-tRNA Synthetase, Domain 1"/>
    <property type="match status" value="1"/>
</dbReference>
<protein>
    <recommendedName>
        <fullName evidence="9">Leucine--tRNA ligase</fullName>
        <ecNumber evidence="9">6.1.1.4</ecNumber>
    </recommendedName>
    <alternativeName>
        <fullName evidence="9">Leucyl-tRNA synthetase</fullName>
        <shortName evidence="9">LeuRS</shortName>
    </alternativeName>
</protein>
<dbReference type="PANTHER" id="PTHR43740:SF2">
    <property type="entry name" value="LEUCINE--TRNA LIGASE, MITOCHONDRIAL"/>
    <property type="match status" value="1"/>
</dbReference>
<comment type="subcellular location">
    <subcellularLocation>
        <location evidence="9">Cytoplasm</location>
    </subcellularLocation>
</comment>
<comment type="caution">
    <text evidence="15">The sequence shown here is derived from an EMBL/GenBank/DDBJ whole genome shotgun (WGS) entry which is preliminary data.</text>
</comment>
<dbReference type="PRINTS" id="PR00985">
    <property type="entry name" value="TRNASYNTHLEU"/>
</dbReference>
<dbReference type="InterPro" id="IPR009008">
    <property type="entry name" value="Val/Leu/Ile-tRNA-synth_edit"/>
</dbReference>
<keyword evidence="5 9" id="KW-0067">ATP-binding</keyword>
<dbReference type="Pfam" id="PF08264">
    <property type="entry name" value="Anticodon_1"/>
    <property type="match status" value="1"/>
</dbReference>
<evidence type="ECO:0000256" key="6">
    <source>
        <dbReference type="ARBA" id="ARBA00022917"/>
    </source>
</evidence>
<evidence type="ECO:0000256" key="3">
    <source>
        <dbReference type="ARBA" id="ARBA00022598"/>
    </source>
</evidence>
<dbReference type="Gene3D" id="3.90.740.10">
    <property type="entry name" value="Valyl/Leucyl/Isoleucyl-tRNA synthetase, editing domain"/>
    <property type="match status" value="1"/>
</dbReference>
<dbReference type="PROSITE" id="PS00178">
    <property type="entry name" value="AA_TRNA_LIGASE_I"/>
    <property type="match status" value="1"/>
</dbReference>
<evidence type="ECO:0000256" key="1">
    <source>
        <dbReference type="ARBA" id="ARBA00005594"/>
    </source>
</evidence>
<dbReference type="Pfam" id="PF09334">
    <property type="entry name" value="tRNA-synt_1g"/>
    <property type="match status" value="1"/>
</dbReference>